<evidence type="ECO:0000256" key="1">
    <source>
        <dbReference type="SAM" id="Phobius"/>
    </source>
</evidence>
<keyword evidence="1" id="KW-1133">Transmembrane helix</keyword>
<dbReference type="EMBL" id="FNRD01000001">
    <property type="protein sequence ID" value="SDZ96116.1"/>
    <property type="molecule type" value="Genomic_DNA"/>
</dbReference>
<evidence type="ECO:0000313" key="2">
    <source>
        <dbReference type="EMBL" id="SDZ96116.1"/>
    </source>
</evidence>
<keyword evidence="1" id="KW-0812">Transmembrane</keyword>
<gene>
    <name evidence="2" type="ORF">SAMN05443667_101437</name>
</gene>
<dbReference type="STRING" id="150146.SAMN05443667_101437"/>
<protein>
    <submittedName>
        <fullName evidence="2">Uncharacterized protein</fullName>
    </submittedName>
</protein>
<keyword evidence="3" id="KW-1185">Reference proteome</keyword>
<dbReference type="RefSeq" id="WP_091084050.1">
    <property type="nucleotide sequence ID" value="NZ_FNRD01000001.1"/>
</dbReference>
<organism evidence="2 3">
    <name type="scientific">Flavobacterium gillisiae</name>
    <dbReference type="NCBI Taxonomy" id="150146"/>
    <lineage>
        <taxon>Bacteria</taxon>
        <taxon>Pseudomonadati</taxon>
        <taxon>Bacteroidota</taxon>
        <taxon>Flavobacteriia</taxon>
        <taxon>Flavobacteriales</taxon>
        <taxon>Flavobacteriaceae</taxon>
        <taxon>Flavobacterium</taxon>
    </lineage>
</organism>
<name>A0A1H3X9P3_9FLAO</name>
<dbReference type="Proteomes" id="UP000198951">
    <property type="component" value="Unassembled WGS sequence"/>
</dbReference>
<dbReference type="AlphaFoldDB" id="A0A1H3X9P3"/>
<reference evidence="3" key="1">
    <citation type="submission" date="2016-10" db="EMBL/GenBank/DDBJ databases">
        <authorList>
            <person name="Varghese N."/>
            <person name="Submissions S."/>
        </authorList>
    </citation>
    <scope>NUCLEOTIDE SEQUENCE [LARGE SCALE GENOMIC DNA]</scope>
    <source>
        <strain evidence="3">DSM 22376</strain>
    </source>
</reference>
<sequence length="75" mass="8895">MKNFSIKLVWFTTVFVFIFAALSQTNITVLLLLSLLIFGELLILFIVYRVLTDKYTTTKMFKDWYEDHPMDALDH</sequence>
<accession>A0A1H3X9P3</accession>
<proteinExistence type="predicted"/>
<evidence type="ECO:0000313" key="3">
    <source>
        <dbReference type="Proteomes" id="UP000198951"/>
    </source>
</evidence>
<feature type="transmembrane region" description="Helical" evidence="1">
    <location>
        <begin position="33"/>
        <end position="51"/>
    </location>
</feature>
<keyword evidence="1" id="KW-0472">Membrane</keyword>